<dbReference type="AlphaFoldDB" id="F4MN71"/>
<feature type="signal peptide" evidence="1">
    <location>
        <begin position="1"/>
        <end position="19"/>
    </location>
</feature>
<dbReference type="EMBL" id="FQ032828">
    <property type="protein sequence ID" value="CBL87584.1"/>
    <property type="molecule type" value="Genomic_DNA"/>
</dbReference>
<gene>
    <name evidence="2" type="ORF">S18_920_0023</name>
</gene>
<dbReference type="Pfam" id="PF14121">
    <property type="entry name" value="Porin_10"/>
    <property type="match status" value="1"/>
</dbReference>
<accession>F4MN71</accession>
<name>F4MN71_9BACT</name>
<proteinExistence type="predicted"/>
<organism evidence="2">
    <name type="scientific">uncultured Flavobacteriia bacterium</name>
    <dbReference type="NCBI Taxonomy" id="212695"/>
    <lineage>
        <taxon>Bacteria</taxon>
        <taxon>Pseudomonadati</taxon>
        <taxon>Bacteroidota</taxon>
        <taxon>Flavobacteriia</taxon>
        <taxon>environmental samples</taxon>
    </lineage>
</organism>
<keyword evidence="1" id="KW-0732">Signal</keyword>
<reference evidence="2" key="1">
    <citation type="submission" date="2010-05" db="EMBL/GenBank/DDBJ databases">
        <authorList>
            <person name="Genoscope - CEA"/>
        </authorList>
    </citation>
    <scope>NUCLEOTIDE SEQUENCE</scope>
</reference>
<protein>
    <recommendedName>
        <fullName evidence="3">Porin</fullName>
    </recommendedName>
</protein>
<feature type="chain" id="PRO_5003318441" description="Porin" evidence="1">
    <location>
        <begin position="20"/>
        <end position="665"/>
    </location>
</feature>
<evidence type="ECO:0008006" key="3">
    <source>
        <dbReference type="Google" id="ProtNLM"/>
    </source>
</evidence>
<evidence type="ECO:0000313" key="2">
    <source>
        <dbReference type="EMBL" id="CBL87584.1"/>
    </source>
</evidence>
<sequence>MKNYLLLILLVFWSIPNFSQDFQMPKGPSQDLNRGGNLQNSSIADSLMNRFGDKSTRLNKNPDAKIQDYLMITRQNDTIVVDTSLTIEKYHKINFLREDDFELIPFSNTGIAYNTLSFSAIKSIKPKMGASNKYISYDSVDDVVYYDLPTPFTELMYRSVFEQGQLLDAVYSVNTSRQFNFSISRKGLRSLGNYQNFLSSTSNFSFTTNYLSKNSRLKIRAHYSNQKLFSEQNGGISDSGISNFENGNSQFLDRGVFDPNFENAHNEFLGKRFYSDQTYIIKEKDSLNTRSLEFFNSVYFEEKKYKFQQTSSDDFFGDSFASQEINDKLFLNSLNLETGLVFQSEKFGKFNLSLSYIADRYSLENYQIDDFVDSTQNMNSKTSYLNGSYSKQFSNIELKLNTENFIFGDNQSNSFSSIAKFNFKNDNSLVIKYNFYSVAPNYNTLLFRSNYENYNWDNEFDNSVTNSISLDLILSNILDLDIDLISVKKHVQFEKLIDDNSSGINNYSIVPVQHLDNLEVLKIKLARKIKFGKFSIDSKLLLQKTMSDNIINLPEIVSRNTFYYSTDMFKKALYLQTGFGVKYFSKFYMNGYDPLLSELYVQNDKEIGEFPIIDFFINAKIQQTRLYFKFEHFNSSFTGYNYYSAPNYPYRDFTFRFGLVWNFFM</sequence>
<evidence type="ECO:0000256" key="1">
    <source>
        <dbReference type="SAM" id="SignalP"/>
    </source>
</evidence>
<reference evidence="2" key="2">
    <citation type="journal article" date="2012" name="Environ. Microbiol.">
        <title>Genomic content of uncultured Bacteroidetes from contrasting oceanic provinces in the North Atlantic Ocean.</title>
        <authorList>
            <person name="Gomez-Pereira P.R."/>
            <person name="Schuler M."/>
            <person name="Fuchs B.M."/>
            <person name="Bennke C."/>
            <person name="Teeling H."/>
            <person name="Waldmann J."/>
            <person name="Richter M."/>
            <person name="Barbe V."/>
            <person name="Bataille E."/>
            <person name="Glockner F.O."/>
            <person name="Amann R."/>
        </authorList>
    </citation>
    <scope>NUCLEOTIDE SEQUENCE</scope>
</reference>
<dbReference type="InterPro" id="IPR025631">
    <property type="entry name" value="Porin_10"/>
</dbReference>